<name>A0A4Y7JNU4_PAPSO</name>
<reference evidence="1 2" key="1">
    <citation type="journal article" date="2018" name="Science">
        <title>The opium poppy genome and morphinan production.</title>
        <authorList>
            <person name="Guo L."/>
            <person name="Winzer T."/>
            <person name="Yang X."/>
            <person name="Li Y."/>
            <person name="Ning Z."/>
            <person name="He Z."/>
            <person name="Teodor R."/>
            <person name="Lu Y."/>
            <person name="Bowser T.A."/>
            <person name="Graham I.A."/>
            <person name="Ye K."/>
        </authorList>
    </citation>
    <scope>NUCLEOTIDE SEQUENCE [LARGE SCALE GENOMIC DNA]</scope>
    <source>
        <strain evidence="2">cv. HN1</strain>
        <tissue evidence="1">Leaves</tissue>
    </source>
</reference>
<gene>
    <name evidence="1" type="ORF">C5167_023234</name>
</gene>
<sequence length="65" mass="7459">MQNFAKTLTTKPSNFCNFKSKNSHLSIAKTKSTENLTKTKPEELIYLKVVFHLLQIKQTSDLQDS</sequence>
<keyword evidence="2" id="KW-1185">Reference proteome</keyword>
<evidence type="ECO:0000313" key="1">
    <source>
        <dbReference type="EMBL" id="RZC61468.1"/>
    </source>
</evidence>
<organism evidence="1 2">
    <name type="scientific">Papaver somniferum</name>
    <name type="common">Opium poppy</name>
    <dbReference type="NCBI Taxonomy" id="3469"/>
    <lineage>
        <taxon>Eukaryota</taxon>
        <taxon>Viridiplantae</taxon>
        <taxon>Streptophyta</taxon>
        <taxon>Embryophyta</taxon>
        <taxon>Tracheophyta</taxon>
        <taxon>Spermatophyta</taxon>
        <taxon>Magnoliopsida</taxon>
        <taxon>Ranunculales</taxon>
        <taxon>Papaveraceae</taxon>
        <taxon>Papaveroideae</taxon>
        <taxon>Papaver</taxon>
    </lineage>
</organism>
<dbReference type="Proteomes" id="UP000316621">
    <property type="component" value="Chromosome 5"/>
</dbReference>
<protein>
    <submittedName>
        <fullName evidence="1">Uncharacterized protein</fullName>
    </submittedName>
</protein>
<evidence type="ECO:0000313" key="2">
    <source>
        <dbReference type="Proteomes" id="UP000316621"/>
    </source>
</evidence>
<dbReference type="AlphaFoldDB" id="A0A4Y7JNU4"/>
<dbReference type="EMBL" id="CM010719">
    <property type="protein sequence ID" value="RZC61468.1"/>
    <property type="molecule type" value="Genomic_DNA"/>
</dbReference>
<proteinExistence type="predicted"/>
<dbReference type="Gramene" id="RZC61468">
    <property type="protein sequence ID" value="RZC61468"/>
    <property type="gene ID" value="C5167_023234"/>
</dbReference>
<accession>A0A4Y7JNU4</accession>